<feature type="domain" description="tRNA (32-2'-O)-methyltransferase regulator THADA-like TPR repeats region" evidence="5">
    <location>
        <begin position="16"/>
        <end position="255"/>
    </location>
</feature>
<evidence type="ECO:0000313" key="8">
    <source>
        <dbReference type="Proteomes" id="UP001162162"/>
    </source>
</evidence>
<dbReference type="SUPFAM" id="SSF48371">
    <property type="entry name" value="ARM repeat"/>
    <property type="match status" value="1"/>
</dbReference>
<feature type="domain" description="tRNA (32-2'-O)-methyltransferase regulator THADA-like C-terminal TPR repeats region" evidence="6">
    <location>
        <begin position="646"/>
        <end position="726"/>
    </location>
</feature>
<dbReference type="PANTHER" id="PTHR14387:SF7">
    <property type="entry name" value="THYROID ADENOMA-ASSOCIATED PROTEIN"/>
    <property type="match status" value="1"/>
</dbReference>
<keyword evidence="2" id="KW-0819">tRNA processing</keyword>
<name>A0AAV8Y6L8_9CUCU</name>
<organism evidence="7 8">
    <name type="scientific">Aromia moschata</name>
    <dbReference type="NCBI Taxonomy" id="1265417"/>
    <lineage>
        <taxon>Eukaryota</taxon>
        <taxon>Metazoa</taxon>
        <taxon>Ecdysozoa</taxon>
        <taxon>Arthropoda</taxon>
        <taxon>Hexapoda</taxon>
        <taxon>Insecta</taxon>
        <taxon>Pterygota</taxon>
        <taxon>Neoptera</taxon>
        <taxon>Endopterygota</taxon>
        <taxon>Coleoptera</taxon>
        <taxon>Polyphaga</taxon>
        <taxon>Cucujiformia</taxon>
        <taxon>Chrysomeloidea</taxon>
        <taxon>Cerambycidae</taxon>
        <taxon>Cerambycinae</taxon>
        <taxon>Callichromatini</taxon>
        <taxon>Aromia</taxon>
    </lineage>
</organism>
<evidence type="ECO:0000256" key="3">
    <source>
        <dbReference type="ARBA" id="ARBA00035698"/>
    </source>
</evidence>
<sequence>MLAMEKHFQEIDQDEWTTLWVIPVTKLLKSCRHCAVACQRIIVRAFQLYPAILKIIFPRDYLGNSQESAVLIKCLQYARHNGVEVSINKKESAIYWRGLIDKDKLEKFMTHQNEEIRAAALASIIESQKTTEVFLDWEFEYLRKYLRYNITSPTPSFRKQIIAYYKKALTRYNAGFYVIVRNVAYLGKRLETMQDRQDVVRAHKFYQGLKGAYKAFIQKFTKQLIANLTFDSNYWRRATTLELLLTVDRFMSMEEWHACWTEDDVKNCHGMLFDCFETNKKMALQLLKNLPPASMGFTNVEFTFKYMQRCLNMALDIKPSKTLSAAYLLQICACSPNFYDIVQYGGQRQLHNSTLDMLIVLTGKLISESTIKVDIANTKTAHYGIILSIRHLLEHRDINKNNDAYSGLFEHLVTICLNLKEDIMPVVCNPSPEGYLPDPGDELCAADDSARAQSVLLYAWRTMKEMTLLLAEIARQTIKLEGTVEMLSEDLLVKIGQLFVDIFVQSKHRGVFEHAYNGFYVICESFWISTNPNINALPKTWLREAIYLCTGQKQSDQLCATRRSAGLPFLILFESPLNKPYFNESIKTILDVCDNLDPSNNECRIHSMNVLRYMFRHSRLGELIVPHIGVGVKAAIVGFKSDTWGNSATLLYAALVTRMFGVQRTHDCEDLPLKNRLTIRVFFMRFPELSQFLLSTLKEECDKCDSLTLHPVLMILSRLYPANLEEYNTQELAAKASISFIHNFDVLKRLENCFDRIGQPDIKDNECHGLLTQVWCLLKTGTKLPEVPLTSYFYNSIYLLQQVGRKFSHHTVSLYMEVIMLLLSKFRKYDDLDMLKGILTLLSRQIASNLLPVTAVSRFPQTRLLLVLYIAVNKFEECDATYPTITNQIMSFLYGHDSEMKRFCLYLLIAMNHTQNDAATKHPLFVTEEMQIPQQIQALMDTFDKGSVTRIPYAHPPCFLTEELKFQHYIKREDQVLFFLLVIYYPCVIKYLNLSKQETLNLLIKYCDCDNEELISAVVGCISTFLLQLDYNVLRYDKLVPVLAESASPAASEYRRLAVCDFLVKNYILYCNEERILSADDLQMILNIVMVLLEDDDLTVRNAMSDFATTLKVRIMLNDTPKQTISSQRWPVIPEKAREDLLHLSTKIMPKDSAVCFLFSWACRHFPDVSNDASEVFQRGELNMYAENVAFIDLCACLLYNLLWPLEDGLNYADNSIFIEEQTLIVTTVLLDSLLKNPSPMMLYKTKVSVICALKSTLSSTFSSEFRVYLEETILGYLTKHVEHVDLFSVKRIMRNIYEPVLNYRVPRT</sequence>
<comment type="similarity">
    <text evidence="1">Belongs to the THADA family.</text>
</comment>
<dbReference type="Pfam" id="PF25150">
    <property type="entry name" value="TPR_Trm732"/>
    <property type="match status" value="1"/>
</dbReference>
<comment type="caution">
    <text evidence="7">The sequence shown here is derived from an EMBL/GenBank/DDBJ whole genome shotgun (WGS) entry which is preliminary data.</text>
</comment>
<proteinExistence type="inferred from homology"/>
<feature type="domain" description="DUF2428" evidence="4">
    <location>
        <begin position="408"/>
        <end position="644"/>
    </location>
</feature>
<evidence type="ECO:0000256" key="2">
    <source>
        <dbReference type="ARBA" id="ARBA00022694"/>
    </source>
</evidence>
<evidence type="ECO:0000259" key="4">
    <source>
        <dbReference type="Pfam" id="PF10350"/>
    </source>
</evidence>
<keyword evidence="8" id="KW-1185">Reference proteome</keyword>
<dbReference type="Pfam" id="PF10350">
    <property type="entry name" value="DUF2428"/>
    <property type="match status" value="1"/>
</dbReference>
<evidence type="ECO:0000259" key="5">
    <source>
        <dbReference type="Pfam" id="PF25150"/>
    </source>
</evidence>
<dbReference type="Proteomes" id="UP001162162">
    <property type="component" value="Unassembled WGS sequence"/>
</dbReference>
<dbReference type="InterPro" id="IPR051954">
    <property type="entry name" value="tRNA_methyltransferase_THADA"/>
</dbReference>
<dbReference type="PANTHER" id="PTHR14387">
    <property type="entry name" value="THADA/DEATH RECEPTOR INTERACTING PROTEIN"/>
    <property type="match status" value="1"/>
</dbReference>
<dbReference type="GO" id="GO:0030488">
    <property type="term" value="P:tRNA methylation"/>
    <property type="evidence" value="ECO:0007669"/>
    <property type="project" value="TreeGrafter"/>
</dbReference>
<evidence type="ECO:0000313" key="7">
    <source>
        <dbReference type="EMBL" id="KAJ8947048.1"/>
    </source>
</evidence>
<dbReference type="InterPro" id="IPR056843">
    <property type="entry name" value="THADA-like_TPR"/>
</dbReference>
<protein>
    <recommendedName>
        <fullName evidence="3">tRNA (32-2'-O)-methyltransferase regulator THADA</fullName>
    </recommendedName>
</protein>
<reference evidence="7" key="1">
    <citation type="journal article" date="2023" name="Insect Mol. Biol.">
        <title>Genome sequencing provides insights into the evolution of gene families encoding plant cell wall-degrading enzymes in longhorned beetles.</title>
        <authorList>
            <person name="Shin N.R."/>
            <person name="Okamura Y."/>
            <person name="Kirsch R."/>
            <person name="Pauchet Y."/>
        </authorList>
    </citation>
    <scope>NUCLEOTIDE SEQUENCE</scope>
    <source>
        <strain evidence="7">AMC_N1</strain>
    </source>
</reference>
<evidence type="ECO:0000256" key="1">
    <source>
        <dbReference type="ARBA" id="ARBA00010409"/>
    </source>
</evidence>
<accession>A0AAV8Y6L8</accession>
<dbReference type="GO" id="GO:0005829">
    <property type="term" value="C:cytosol"/>
    <property type="evidence" value="ECO:0007669"/>
    <property type="project" value="TreeGrafter"/>
</dbReference>
<gene>
    <name evidence="7" type="ORF">NQ318_019941</name>
</gene>
<dbReference type="InterPro" id="IPR019442">
    <property type="entry name" value="THADA/TRM732_DUF2428"/>
</dbReference>
<dbReference type="InterPro" id="IPR016024">
    <property type="entry name" value="ARM-type_fold"/>
</dbReference>
<dbReference type="EMBL" id="JAPWTK010000170">
    <property type="protein sequence ID" value="KAJ8947048.1"/>
    <property type="molecule type" value="Genomic_DNA"/>
</dbReference>
<dbReference type="InterPro" id="IPR056842">
    <property type="entry name" value="THADA-like_TPR_C"/>
</dbReference>
<dbReference type="Pfam" id="PF25151">
    <property type="entry name" value="TPR_Trm732_C"/>
    <property type="match status" value="1"/>
</dbReference>
<evidence type="ECO:0000259" key="6">
    <source>
        <dbReference type="Pfam" id="PF25151"/>
    </source>
</evidence>